<dbReference type="Proteomes" id="UP001153069">
    <property type="component" value="Unassembled WGS sequence"/>
</dbReference>
<evidence type="ECO:0000256" key="2">
    <source>
        <dbReference type="ARBA" id="ARBA00022737"/>
    </source>
</evidence>
<dbReference type="PROSITE" id="PS50919">
    <property type="entry name" value="MIR"/>
    <property type="match status" value="2"/>
</dbReference>
<dbReference type="SMART" id="SM00472">
    <property type="entry name" value="MIR"/>
    <property type="match status" value="2"/>
</dbReference>
<dbReference type="InterPro" id="IPR036300">
    <property type="entry name" value="MIR_dom_sf"/>
</dbReference>
<sequence>MNRIFAIFVLVAAALHRCAADDSDTPAVTCGSAIKITHVKSGAGKYLLFDSEGKNRQGGSGQHLATWLRDDPSNNRAMWWIRPAHHGVDDTEYPTGGDASKHRTCHRAAEEVKCGDTIRLTNMATRRQLHSHQVKSPLSNQQEVSVYEGQDFGDDWVVECVESSGVWRRGETVRLKHVQTGGYLGASPEAEFNERTCGRNCPLMHHLESFTRGGKDHLSEIRAEQGIYLHI</sequence>
<feature type="signal peptide" evidence="3">
    <location>
        <begin position="1"/>
        <end position="20"/>
    </location>
</feature>
<accession>A0A9N8EU30</accession>
<name>A0A9N8EU30_9STRA</name>
<keyword evidence="1 3" id="KW-0732">Signal</keyword>
<keyword evidence="6" id="KW-1185">Reference proteome</keyword>
<dbReference type="EMBL" id="CAICTM010001762">
    <property type="protein sequence ID" value="CAB9526014.1"/>
    <property type="molecule type" value="Genomic_DNA"/>
</dbReference>
<evidence type="ECO:0000259" key="4">
    <source>
        <dbReference type="PROSITE" id="PS50919"/>
    </source>
</evidence>
<dbReference type="OrthoDB" id="5588846at2759"/>
<evidence type="ECO:0000256" key="3">
    <source>
        <dbReference type="SAM" id="SignalP"/>
    </source>
</evidence>
<dbReference type="Pfam" id="PF02815">
    <property type="entry name" value="MIR"/>
    <property type="match status" value="1"/>
</dbReference>
<dbReference type="PANTHER" id="PTHR46809">
    <property type="entry name" value="STROMAL CELL-DERIVED FACTOR 2-LIKE PROTEIN"/>
    <property type="match status" value="1"/>
</dbReference>
<dbReference type="PANTHER" id="PTHR46809:SF2">
    <property type="entry name" value="GH21273P"/>
    <property type="match status" value="1"/>
</dbReference>
<reference evidence="5" key="1">
    <citation type="submission" date="2020-06" db="EMBL/GenBank/DDBJ databases">
        <authorList>
            <consortium name="Plant Systems Biology data submission"/>
        </authorList>
    </citation>
    <scope>NUCLEOTIDE SEQUENCE</scope>
    <source>
        <strain evidence="5">D6</strain>
    </source>
</reference>
<protein>
    <submittedName>
        <fullName evidence="5">Stromal cell-derived factor 2-like protein 1</fullName>
    </submittedName>
</protein>
<evidence type="ECO:0000256" key="1">
    <source>
        <dbReference type="ARBA" id="ARBA00022729"/>
    </source>
</evidence>
<dbReference type="InterPro" id="IPR016093">
    <property type="entry name" value="MIR_motif"/>
</dbReference>
<proteinExistence type="predicted"/>
<evidence type="ECO:0000313" key="5">
    <source>
        <dbReference type="EMBL" id="CAB9526014.1"/>
    </source>
</evidence>
<feature type="domain" description="MIR" evidence="4">
    <location>
        <begin position="109"/>
        <end position="161"/>
    </location>
</feature>
<dbReference type="SUPFAM" id="SSF82109">
    <property type="entry name" value="MIR domain"/>
    <property type="match status" value="1"/>
</dbReference>
<organism evidence="5 6">
    <name type="scientific">Seminavis robusta</name>
    <dbReference type="NCBI Taxonomy" id="568900"/>
    <lineage>
        <taxon>Eukaryota</taxon>
        <taxon>Sar</taxon>
        <taxon>Stramenopiles</taxon>
        <taxon>Ochrophyta</taxon>
        <taxon>Bacillariophyta</taxon>
        <taxon>Bacillariophyceae</taxon>
        <taxon>Bacillariophycidae</taxon>
        <taxon>Naviculales</taxon>
        <taxon>Naviculaceae</taxon>
        <taxon>Seminavis</taxon>
    </lineage>
</organism>
<dbReference type="AlphaFoldDB" id="A0A9N8EU30"/>
<comment type="caution">
    <text evidence="5">The sequence shown here is derived from an EMBL/GenBank/DDBJ whole genome shotgun (WGS) entry which is preliminary data.</text>
</comment>
<gene>
    <name evidence="5" type="ORF">SEMRO_1764_G296080.1</name>
</gene>
<keyword evidence="2" id="KW-0677">Repeat</keyword>
<feature type="domain" description="MIR" evidence="4">
    <location>
        <begin position="25"/>
        <end position="84"/>
    </location>
</feature>
<dbReference type="Gene3D" id="2.80.10.50">
    <property type="match status" value="1"/>
</dbReference>
<feature type="chain" id="PRO_5040515851" evidence="3">
    <location>
        <begin position="21"/>
        <end position="231"/>
    </location>
</feature>
<evidence type="ECO:0000313" key="6">
    <source>
        <dbReference type="Proteomes" id="UP001153069"/>
    </source>
</evidence>